<dbReference type="EMBL" id="LAZR01062072">
    <property type="protein sequence ID" value="KKK62274.1"/>
    <property type="molecule type" value="Genomic_DNA"/>
</dbReference>
<reference evidence="2" key="1">
    <citation type="journal article" date="2015" name="Nature">
        <title>Complex archaea that bridge the gap between prokaryotes and eukaryotes.</title>
        <authorList>
            <person name="Spang A."/>
            <person name="Saw J.H."/>
            <person name="Jorgensen S.L."/>
            <person name="Zaremba-Niedzwiedzka K."/>
            <person name="Martijn J."/>
            <person name="Lind A.E."/>
            <person name="van Eijk R."/>
            <person name="Schleper C."/>
            <person name="Guy L."/>
            <person name="Ettema T.J."/>
        </authorList>
    </citation>
    <scope>NUCLEOTIDE SEQUENCE</scope>
</reference>
<feature type="non-terminal residue" evidence="2">
    <location>
        <position position="140"/>
    </location>
</feature>
<name>A0A0F8Z782_9ZZZZ</name>
<accession>A0A0F8Z782</accession>
<evidence type="ECO:0000313" key="1">
    <source>
        <dbReference type="EMBL" id="KKK60469.1"/>
    </source>
</evidence>
<comment type="caution">
    <text evidence="2">The sequence shown here is derived from an EMBL/GenBank/DDBJ whole genome shotgun (WGS) entry which is preliminary data.</text>
</comment>
<proteinExistence type="predicted"/>
<gene>
    <name evidence="2" type="ORF">LCGC14_3005950</name>
    <name evidence="1" type="ORF">LCGC14_3024030</name>
</gene>
<sequence length="140" mass="15990">MGNYPRLLNLDEGTKNSLLTYLNDEIVNHSQERVDPIQILLDQQKDYWAEPSLKIRKFPFYGASNLVIPLNAIAAESVQARVMTTVWASTPVVAVNIRDPEFSSAEHPLENYLDYELRHNMHARDMMNSSCFETVKYGTG</sequence>
<dbReference type="EMBL" id="LAZR01062955">
    <property type="protein sequence ID" value="KKK60469.1"/>
    <property type="molecule type" value="Genomic_DNA"/>
</dbReference>
<organism evidence="2">
    <name type="scientific">marine sediment metagenome</name>
    <dbReference type="NCBI Taxonomy" id="412755"/>
    <lineage>
        <taxon>unclassified sequences</taxon>
        <taxon>metagenomes</taxon>
        <taxon>ecological metagenomes</taxon>
    </lineage>
</organism>
<dbReference type="AlphaFoldDB" id="A0A0F8Z782"/>
<protein>
    <submittedName>
        <fullName evidence="2">Uncharacterized protein</fullName>
    </submittedName>
</protein>
<evidence type="ECO:0000313" key="2">
    <source>
        <dbReference type="EMBL" id="KKK62274.1"/>
    </source>
</evidence>